<dbReference type="GO" id="GO:0032580">
    <property type="term" value="C:Golgi cisterna membrane"/>
    <property type="evidence" value="ECO:0007669"/>
    <property type="project" value="UniProtKB-SubCell"/>
</dbReference>
<dbReference type="EMBL" id="BDGG01000004">
    <property type="protein sequence ID" value="GAU98346.1"/>
    <property type="molecule type" value="Genomic_DNA"/>
</dbReference>
<dbReference type="GO" id="GO:0008417">
    <property type="term" value="F:fucosyltransferase activity"/>
    <property type="evidence" value="ECO:0007669"/>
    <property type="project" value="InterPro"/>
</dbReference>
<sequence>MTVSPRTRRLTGRTSIKRFLLLLCAVISFSVFLLGRSMNSKPSEDLGLHDSPQQSEKTAAEIGAVRDIVKLVMNIGRSFVQQTFRRPHKDFIAERWYFSPSKKNVTFYSSALPDLHELWPRADLIQMDRIENQLLFKPSWITPVGQGNSTNGLKLIFVPDNVDSWYSEEGRGTFLKDKCPVNTCFLTNDKTLAKKADAIMFRGSSYGYRRSDYPESQIWILYLLESPLNTPNFSSSTFNLDSINWTATYRSDSDIVTPYGRYGSYDPTGMLEVGSRSPAVDYASRKKGKGKVVWFVSNCQAHNNRKDYANELAKHIPVDIYGSCGDKKCGKDRKDCMEMLQTEYKFYLAFENSNCRWYITEKMWDVSFKQDLIPIVMGAPLEDYKAVAPPKSFIHVDEFAGPEQLAHYLRELDLNDVLYNEYFQWRTTGEIVNTYTLCRVCAMLHSNYSKKHYDDIERWWRAPGTCQTKR</sequence>
<proteinExistence type="inferred from homology"/>
<comment type="caution">
    <text evidence="15">The sequence shown here is derived from an EMBL/GenBank/DDBJ whole genome shotgun (WGS) entry which is preliminary data.</text>
</comment>
<dbReference type="Pfam" id="PF17039">
    <property type="entry name" value="Glyco_tran_10_N"/>
    <property type="match status" value="1"/>
</dbReference>
<evidence type="ECO:0000256" key="9">
    <source>
        <dbReference type="ARBA" id="ARBA00023034"/>
    </source>
</evidence>
<dbReference type="UniPathway" id="UPA00378"/>
<evidence type="ECO:0000256" key="12">
    <source>
        <dbReference type="RuleBase" id="RU003832"/>
    </source>
</evidence>
<evidence type="ECO:0000256" key="4">
    <source>
        <dbReference type="ARBA" id="ARBA00022676"/>
    </source>
</evidence>
<dbReference type="OrthoDB" id="427096at2759"/>
<gene>
    <name evidence="15" type="primary">RvY_09504-1</name>
    <name evidence="15" type="synonym">RvY_09504.1</name>
    <name evidence="15" type="ORF">RvY_09504</name>
</gene>
<evidence type="ECO:0000259" key="13">
    <source>
        <dbReference type="Pfam" id="PF00852"/>
    </source>
</evidence>
<keyword evidence="6 12" id="KW-0812">Transmembrane</keyword>
<dbReference type="InterPro" id="IPR001503">
    <property type="entry name" value="Glyco_trans_10"/>
</dbReference>
<dbReference type="STRING" id="947166.A0A1D1V9J9"/>
<dbReference type="SUPFAM" id="SSF53756">
    <property type="entry name" value="UDP-Glycosyltransferase/glycogen phosphorylase"/>
    <property type="match status" value="1"/>
</dbReference>
<evidence type="ECO:0000256" key="10">
    <source>
        <dbReference type="ARBA" id="ARBA00023136"/>
    </source>
</evidence>
<keyword evidence="4 12" id="KW-0328">Glycosyltransferase</keyword>
<evidence type="ECO:0000256" key="11">
    <source>
        <dbReference type="ARBA" id="ARBA00023180"/>
    </source>
</evidence>
<evidence type="ECO:0000256" key="1">
    <source>
        <dbReference type="ARBA" id="ARBA00004447"/>
    </source>
</evidence>
<dbReference type="AlphaFoldDB" id="A0A1D1V9J9"/>
<keyword evidence="16" id="KW-1185">Reference proteome</keyword>
<protein>
    <recommendedName>
        <fullName evidence="12">Fucosyltransferase</fullName>
        <ecNumber evidence="12">2.4.1.-</ecNumber>
    </recommendedName>
</protein>
<organism evidence="15 16">
    <name type="scientific">Ramazzottius varieornatus</name>
    <name type="common">Water bear</name>
    <name type="synonym">Tardigrade</name>
    <dbReference type="NCBI Taxonomy" id="947166"/>
    <lineage>
        <taxon>Eukaryota</taxon>
        <taxon>Metazoa</taxon>
        <taxon>Ecdysozoa</taxon>
        <taxon>Tardigrada</taxon>
        <taxon>Eutardigrada</taxon>
        <taxon>Parachela</taxon>
        <taxon>Hypsibioidea</taxon>
        <taxon>Ramazzottiidae</taxon>
        <taxon>Ramazzottius</taxon>
    </lineage>
</organism>
<comment type="similarity">
    <text evidence="3 12">Belongs to the glycosyltransferase 10 family.</text>
</comment>
<keyword evidence="11" id="KW-0325">Glycoprotein</keyword>
<evidence type="ECO:0000256" key="6">
    <source>
        <dbReference type="ARBA" id="ARBA00022692"/>
    </source>
</evidence>
<dbReference type="InterPro" id="IPR031481">
    <property type="entry name" value="Glyco_tran_10_N"/>
</dbReference>
<keyword evidence="8" id="KW-1133">Transmembrane helix</keyword>
<feature type="domain" description="Fucosyltransferase N-terminal" evidence="14">
    <location>
        <begin position="165"/>
        <end position="260"/>
    </location>
</feature>
<dbReference type="PANTHER" id="PTHR48438">
    <property type="entry name" value="ALPHA-(1,3)-FUCOSYLTRANSFERASE C-RELATED"/>
    <property type="match status" value="1"/>
</dbReference>
<accession>A0A1D1V9J9</accession>
<keyword evidence="7" id="KW-0735">Signal-anchor</keyword>
<keyword evidence="9 12" id="KW-0333">Golgi apparatus</keyword>
<dbReference type="FunFam" id="3.40.50.11660:FF:000004">
    <property type="entry name" value="Glycoprotein 3-alpha-L-fucosyltransferase A"/>
    <property type="match status" value="1"/>
</dbReference>
<dbReference type="Pfam" id="PF00852">
    <property type="entry name" value="Glyco_transf_10"/>
    <property type="match status" value="1"/>
</dbReference>
<keyword evidence="10" id="KW-0472">Membrane</keyword>
<evidence type="ECO:0000313" key="16">
    <source>
        <dbReference type="Proteomes" id="UP000186922"/>
    </source>
</evidence>
<dbReference type="Gene3D" id="3.40.50.11660">
    <property type="entry name" value="Glycosyl transferase family 10, C-terminal domain"/>
    <property type="match status" value="1"/>
</dbReference>
<evidence type="ECO:0000256" key="3">
    <source>
        <dbReference type="ARBA" id="ARBA00008919"/>
    </source>
</evidence>
<evidence type="ECO:0000256" key="5">
    <source>
        <dbReference type="ARBA" id="ARBA00022679"/>
    </source>
</evidence>
<dbReference type="Proteomes" id="UP000186922">
    <property type="component" value="Unassembled WGS sequence"/>
</dbReference>
<comment type="subcellular location">
    <subcellularLocation>
        <location evidence="1 12">Golgi apparatus</location>
        <location evidence="1 12">Golgi stack membrane</location>
        <topology evidence="1 12">Single-pass type II membrane protein</topology>
    </subcellularLocation>
</comment>
<name>A0A1D1V9J9_RAMVA</name>
<dbReference type="InterPro" id="IPR055270">
    <property type="entry name" value="Glyco_tran_10_C"/>
</dbReference>
<evidence type="ECO:0000259" key="14">
    <source>
        <dbReference type="Pfam" id="PF17039"/>
    </source>
</evidence>
<comment type="pathway">
    <text evidence="2">Protein modification; protein glycosylation.</text>
</comment>
<evidence type="ECO:0000256" key="7">
    <source>
        <dbReference type="ARBA" id="ARBA00022968"/>
    </source>
</evidence>
<evidence type="ECO:0000313" key="15">
    <source>
        <dbReference type="EMBL" id="GAU98346.1"/>
    </source>
</evidence>
<dbReference type="EC" id="2.4.1.-" evidence="12"/>
<dbReference type="PANTHER" id="PTHR48438:SF1">
    <property type="entry name" value="ALPHA-(1,3)-FUCOSYLTRANSFERASE C-RELATED"/>
    <property type="match status" value="1"/>
</dbReference>
<feature type="domain" description="Fucosyltransferase C-terminal" evidence="13">
    <location>
        <begin position="289"/>
        <end position="459"/>
    </location>
</feature>
<dbReference type="InterPro" id="IPR038577">
    <property type="entry name" value="GT10-like_C_sf"/>
</dbReference>
<keyword evidence="5 12" id="KW-0808">Transferase</keyword>
<reference evidence="15 16" key="1">
    <citation type="journal article" date="2016" name="Nat. Commun.">
        <title>Extremotolerant tardigrade genome and improved radiotolerance of human cultured cells by tardigrade-unique protein.</title>
        <authorList>
            <person name="Hashimoto T."/>
            <person name="Horikawa D.D."/>
            <person name="Saito Y."/>
            <person name="Kuwahara H."/>
            <person name="Kozuka-Hata H."/>
            <person name="Shin-I T."/>
            <person name="Minakuchi Y."/>
            <person name="Ohishi K."/>
            <person name="Motoyama A."/>
            <person name="Aizu T."/>
            <person name="Enomoto A."/>
            <person name="Kondo K."/>
            <person name="Tanaka S."/>
            <person name="Hara Y."/>
            <person name="Koshikawa S."/>
            <person name="Sagara H."/>
            <person name="Miura T."/>
            <person name="Yokobori S."/>
            <person name="Miyagawa K."/>
            <person name="Suzuki Y."/>
            <person name="Kubo T."/>
            <person name="Oyama M."/>
            <person name="Kohara Y."/>
            <person name="Fujiyama A."/>
            <person name="Arakawa K."/>
            <person name="Katayama T."/>
            <person name="Toyoda A."/>
            <person name="Kunieda T."/>
        </authorList>
    </citation>
    <scope>NUCLEOTIDE SEQUENCE [LARGE SCALE GENOMIC DNA]</scope>
    <source>
        <strain evidence="15 16">YOKOZUNA-1</strain>
    </source>
</reference>
<evidence type="ECO:0000256" key="2">
    <source>
        <dbReference type="ARBA" id="ARBA00004922"/>
    </source>
</evidence>
<evidence type="ECO:0000256" key="8">
    <source>
        <dbReference type="ARBA" id="ARBA00022989"/>
    </source>
</evidence>